<comment type="subcellular location">
    <subcellularLocation>
        <location evidence="1">Cell envelope</location>
    </subcellularLocation>
</comment>
<dbReference type="GO" id="GO:0015833">
    <property type="term" value="P:peptide transport"/>
    <property type="evidence" value="ECO:0007669"/>
    <property type="project" value="TreeGrafter"/>
</dbReference>
<reference evidence="8" key="1">
    <citation type="submission" date="2020-08" db="EMBL/GenBank/DDBJ databases">
        <title>Genome public.</title>
        <authorList>
            <person name="Liu C."/>
            <person name="Sun Q."/>
        </authorList>
    </citation>
    <scope>NUCLEOTIDE SEQUENCE</scope>
    <source>
        <strain evidence="8">NSJ-44</strain>
    </source>
</reference>
<dbReference type="CDD" id="cd08504">
    <property type="entry name" value="PBP2_OppA"/>
    <property type="match status" value="1"/>
</dbReference>
<evidence type="ECO:0000313" key="8">
    <source>
        <dbReference type="EMBL" id="MBC8530079.1"/>
    </source>
</evidence>
<dbReference type="Proteomes" id="UP000654279">
    <property type="component" value="Unassembled WGS sequence"/>
</dbReference>
<dbReference type="InterPro" id="IPR039424">
    <property type="entry name" value="SBP_5"/>
</dbReference>
<evidence type="ECO:0000256" key="3">
    <source>
        <dbReference type="ARBA" id="ARBA00022448"/>
    </source>
</evidence>
<evidence type="ECO:0000256" key="2">
    <source>
        <dbReference type="ARBA" id="ARBA00005695"/>
    </source>
</evidence>
<comment type="similarity">
    <text evidence="2">Belongs to the bacterial solute-binding protein 5 family.</text>
</comment>
<feature type="signal peptide" evidence="6">
    <location>
        <begin position="1"/>
        <end position="28"/>
    </location>
</feature>
<sequence>MPKAIWKRMALVMTCALLLVCGCAPQQATPSTSAQAPSPSPTPGPESGVLPLTLGTLPDTLDPAKASSQNDAIYCLQLFEGLTSVDAAGDIVPGIAQDWTISEDQLTWTFSLREANWSDGTPVTAQDFVYAWQRAADPGTQAQHAYLIRQFIKNGSEVNDGTLPVTDLGVQADGERTLVVTLKQPYAGFDAVVALPLFLPLRQDMVDSGDRWAREGESLLCNGPFVLDSWEKDRSLVLLKNSAYYAAETVLPQKLDFAMITDDQQALTAFTSRQILISRLYPIEKTGVLAQAGMLQRYPQISTAFLSFNCSAAPFDNTLVRKALALAIDREKLCSDALFGAVSPAGGYIPAGVRDLASGNDFRSDGGDLFPVDSEQAEASIQQAQQLLAQAGYPEGNGLPEIELIYLEDMNPAALQAVQAMWEDNLGLQVALVPKSLEAFSQARREGTFQVCLTGWAGDYGQPSEFFDLFLTDSVYNSAKWSNADYDSAIATAKETADAAAAMQAYHAAENILLEDAAISPLFFYNEQVLVDPAVQGLVVSPAGYHYYKFVSVE</sequence>
<dbReference type="FunFam" id="3.90.76.10:FF:000001">
    <property type="entry name" value="Oligopeptide ABC transporter substrate-binding protein"/>
    <property type="match status" value="1"/>
</dbReference>
<feature type="chain" id="PRO_5038952721" evidence="6">
    <location>
        <begin position="29"/>
        <end position="554"/>
    </location>
</feature>
<dbReference type="InterPro" id="IPR000914">
    <property type="entry name" value="SBP_5_dom"/>
</dbReference>
<gene>
    <name evidence="8" type="ORF">H8699_11620</name>
</gene>
<evidence type="ECO:0000313" key="9">
    <source>
        <dbReference type="Proteomes" id="UP000654279"/>
    </source>
</evidence>
<evidence type="ECO:0000259" key="7">
    <source>
        <dbReference type="Pfam" id="PF00496"/>
    </source>
</evidence>
<dbReference type="GO" id="GO:1904680">
    <property type="term" value="F:peptide transmembrane transporter activity"/>
    <property type="evidence" value="ECO:0007669"/>
    <property type="project" value="TreeGrafter"/>
</dbReference>
<evidence type="ECO:0000256" key="1">
    <source>
        <dbReference type="ARBA" id="ARBA00004196"/>
    </source>
</evidence>
<dbReference type="GO" id="GO:0043190">
    <property type="term" value="C:ATP-binding cassette (ABC) transporter complex"/>
    <property type="evidence" value="ECO:0007669"/>
    <property type="project" value="InterPro"/>
</dbReference>
<proteinExistence type="inferred from homology"/>
<dbReference type="Pfam" id="PF00496">
    <property type="entry name" value="SBP_bac_5"/>
    <property type="match status" value="1"/>
</dbReference>
<evidence type="ECO:0000256" key="6">
    <source>
        <dbReference type="SAM" id="SignalP"/>
    </source>
</evidence>
<dbReference type="SUPFAM" id="SSF53850">
    <property type="entry name" value="Periplasmic binding protein-like II"/>
    <property type="match status" value="1"/>
</dbReference>
<evidence type="ECO:0000256" key="4">
    <source>
        <dbReference type="ARBA" id="ARBA00022729"/>
    </source>
</evidence>
<comment type="caution">
    <text evidence="8">The sequence shown here is derived from an EMBL/GenBank/DDBJ whole genome shotgun (WGS) entry which is preliminary data.</text>
</comment>
<feature type="domain" description="Solute-binding protein family 5" evidence="7">
    <location>
        <begin position="91"/>
        <end position="475"/>
    </location>
</feature>
<dbReference type="InterPro" id="IPR030678">
    <property type="entry name" value="Peptide/Ni-bd"/>
</dbReference>
<keyword evidence="3" id="KW-0813">Transport</keyword>
<dbReference type="PROSITE" id="PS51257">
    <property type="entry name" value="PROKAR_LIPOPROTEIN"/>
    <property type="match status" value="1"/>
</dbReference>
<dbReference type="FunFam" id="3.10.105.10:FF:000001">
    <property type="entry name" value="Oligopeptide ABC transporter, oligopeptide-binding protein"/>
    <property type="match status" value="1"/>
</dbReference>
<dbReference type="EMBL" id="JACRSO010000006">
    <property type="protein sequence ID" value="MBC8530079.1"/>
    <property type="molecule type" value="Genomic_DNA"/>
</dbReference>
<dbReference type="PANTHER" id="PTHR30290:SF10">
    <property type="entry name" value="PERIPLASMIC OLIGOPEPTIDE-BINDING PROTEIN-RELATED"/>
    <property type="match status" value="1"/>
</dbReference>
<evidence type="ECO:0000256" key="5">
    <source>
        <dbReference type="SAM" id="MobiDB-lite"/>
    </source>
</evidence>
<dbReference type="PANTHER" id="PTHR30290">
    <property type="entry name" value="PERIPLASMIC BINDING COMPONENT OF ABC TRANSPORTER"/>
    <property type="match status" value="1"/>
</dbReference>
<dbReference type="Gene3D" id="3.90.76.10">
    <property type="entry name" value="Dipeptide-binding Protein, Domain 1"/>
    <property type="match status" value="1"/>
</dbReference>
<dbReference type="Gene3D" id="3.40.190.10">
    <property type="entry name" value="Periplasmic binding protein-like II"/>
    <property type="match status" value="1"/>
</dbReference>
<dbReference type="AlphaFoldDB" id="A0A926D232"/>
<name>A0A926D232_9FIRM</name>
<protein>
    <submittedName>
        <fullName evidence="8">Peptide ABC transporter substrate-binding protein</fullName>
    </submittedName>
</protein>
<accession>A0A926D232</accession>
<dbReference type="RefSeq" id="WP_249285833.1">
    <property type="nucleotide sequence ID" value="NZ_JACRSO010000006.1"/>
</dbReference>
<dbReference type="Gene3D" id="3.10.105.10">
    <property type="entry name" value="Dipeptide-binding Protein, Domain 3"/>
    <property type="match status" value="1"/>
</dbReference>
<dbReference type="PIRSF" id="PIRSF002741">
    <property type="entry name" value="MppA"/>
    <property type="match status" value="1"/>
</dbReference>
<dbReference type="GO" id="GO:0030288">
    <property type="term" value="C:outer membrane-bounded periplasmic space"/>
    <property type="evidence" value="ECO:0007669"/>
    <property type="project" value="UniProtKB-ARBA"/>
</dbReference>
<organism evidence="8 9">
    <name type="scientific">Luoshenia tenuis</name>
    <dbReference type="NCBI Taxonomy" id="2763654"/>
    <lineage>
        <taxon>Bacteria</taxon>
        <taxon>Bacillati</taxon>
        <taxon>Bacillota</taxon>
        <taxon>Clostridia</taxon>
        <taxon>Christensenellales</taxon>
        <taxon>Christensenellaceae</taxon>
        <taxon>Luoshenia</taxon>
    </lineage>
</organism>
<feature type="region of interest" description="Disordered" evidence="5">
    <location>
        <begin position="29"/>
        <end position="54"/>
    </location>
</feature>
<keyword evidence="4 6" id="KW-0732">Signal</keyword>
<keyword evidence="9" id="KW-1185">Reference proteome</keyword>